<dbReference type="GO" id="GO:0006355">
    <property type="term" value="P:regulation of DNA-templated transcription"/>
    <property type="evidence" value="ECO:0007669"/>
    <property type="project" value="InterPro"/>
</dbReference>
<evidence type="ECO:0000259" key="5">
    <source>
        <dbReference type="PROSITE" id="PS51372"/>
    </source>
</evidence>
<dbReference type="InterPro" id="IPR013199">
    <property type="entry name" value="HTH_Mga_DNA-bd_dom"/>
</dbReference>
<keyword evidence="6" id="KW-0614">Plasmid</keyword>
<dbReference type="Gene3D" id="3.40.50.2300">
    <property type="match status" value="1"/>
</dbReference>
<dbReference type="Proteomes" id="UP000192743">
    <property type="component" value="Plasmid p174778"/>
</dbReference>
<name>A0A9W3SZC1_BACTU</name>
<protein>
    <submittedName>
        <fullName evidence="6">Capsule synthesis positive regulator AcpB</fullName>
    </submittedName>
</protein>
<dbReference type="PROSITE" id="PS51372">
    <property type="entry name" value="PRD_2"/>
    <property type="match status" value="1"/>
</dbReference>
<dbReference type="Pfam" id="PF05043">
    <property type="entry name" value="Mga"/>
    <property type="match status" value="1"/>
</dbReference>
<keyword evidence="2" id="KW-0805">Transcription regulation</keyword>
<dbReference type="EMBL" id="CP015251">
    <property type="protein sequence ID" value="AOM14289.1"/>
    <property type="molecule type" value="Genomic_DNA"/>
</dbReference>
<evidence type="ECO:0000313" key="7">
    <source>
        <dbReference type="Proteomes" id="UP000192743"/>
    </source>
</evidence>
<keyword evidence="1" id="KW-0677">Repeat</keyword>
<dbReference type="AlphaFoldDB" id="A0A9W3SZC1"/>
<dbReference type="Gene3D" id="1.10.1790.10">
    <property type="entry name" value="PRD domain"/>
    <property type="match status" value="1"/>
</dbReference>
<dbReference type="Pfam" id="PF08280">
    <property type="entry name" value="HTH_Mga"/>
    <property type="match status" value="1"/>
</dbReference>
<dbReference type="InterPro" id="IPR007737">
    <property type="entry name" value="Mga_HTH"/>
</dbReference>
<evidence type="ECO:0000256" key="4">
    <source>
        <dbReference type="ARBA" id="ARBA00023163"/>
    </source>
</evidence>
<evidence type="ECO:0000256" key="1">
    <source>
        <dbReference type="ARBA" id="ARBA00022737"/>
    </source>
</evidence>
<sequence length="478" mass="57614">MLKRQYKLLEFISHEKRWFSQKEIAKFLDCSIKTVQRDILQIKECLPKDWSIQLEKNKGIYLHKPLYASIDTIQTLYFKHDLFFQILNTLLYHKLNTIEQLSQKIYIQNSKTRSILHNIKIYLQHYELTLKKRPLRIEGNETNIILMYYELYLKAYNFYEWPFNTLQQNMFKQLFTKIENQLGIKLYKESYRKLSIFIALYLIRKKNRWKIKLDNHHIQTIKKSSMYSNLQPIITEIFNNYNVKICDKDIFIIIIAINHTEYYYVQKEIIKKDYLYSILENNDVLCNHLYDLIQQLEKTFKIQLRYDDKFIFSIICTIKPHVYKSKVLVEKTFIKHTTIFIKNNHSKTFNTLTTIITTWLKKLNIEHHVSENAIADLTMYIETIKIKKLKLKKKILLFLNSGENWEKYLSAFLNTHFKRELEYLSISEEKDLENYCNTKDIICIITDTTITNTKISSPIISISTIPTQRDLDEIHKLL</sequence>
<dbReference type="SUPFAM" id="SSF63520">
    <property type="entry name" value="PTS-regulatory domain, PRD"/>
    <property type="match status" value="1"/>
</dbReference>
<proteinExistence type="predicted"/>
<keyword evidence="3" id="KW-0010">Activator</keyword>
<dbReference type="InterPro" id="IPR036634">
    <property type="entry name" value="PRD_sf"/>
</dbReference>
<dbReference type="Gene3D" id="1.10.10.10">
    <property type="entry name" value="Winged helix-like DNA-binding domain superfamily/Winged helix DNA-binding domain"/>
    <property type="match status" value="1"/>
</dbReference>
<geneLocation type="plasmid" evidence="6 7">
    <name>p174778</name>
</geneLocation>
<evidence type="ECO:0000313" key="6">
    <source>
        <dbReference type="EMBL" id="AOM14289.1"/>
    </source>
</evidence>
<dbReference type="InterPro" id="IPR036388">
    <property type="entry name" value="WH-like_DNA-bd_sf"/>
</dbReference>
<dbReference type="InterPro" id="IPR011608">
    <property type="entry name" value="PRD"/>
</dbReference>
<evidence type="ECO:0000256" key="2">
    <source>
        <dbReference type="ARBA" id="ARBA00023015"/>
    </source>
</evidence>
<dbReference type="InterPro" id="IPR050661">
    <property type="entry name" value="BglG_antiterminators"/>
</dbReference>
<feature type="domain" description="PRD" evidence="5">
    <location>
        <begin position="280"/>
        <end position="391"/>
    </location>
</feature>
<gene>
    <name evidence="6" type="primary">acpB_1</name>
    <name evidence="6" type="ORF">BTI247_59590</name>
</gene>
<evidence type="ECO:0000256" key="3">
    <source>
        <dbReference type="ARBA" id="ARBA00023159"/>
    </source>
</evidence>
<dbReference type="Pfam" id="PF00874">
    <property type="entry name" value="PRD"/>
    <property type="match status" value="1"/>
</dbReference>
<keyword evidence="4" id="KW-0804">Transcription</keyword>
<dbReference type="PANTHER" id="PTHR30185">
    <property type="entry name" value="CRYPTIC BETA-GLUCOSIDE BGL OPERON ANTITERMINATOR"/>
    <property type="match status" value="1"/>
</dbReference>
<organism evidence="6 7">
    <name type="scientific">Bacillus thuringiensis Bt18247</name>
    <dbReference type="NCBI Taxonomy" id="1423143"/>
    <lineage>
        <taxon>Bacteria</taxon>
        <taxon>Bacillati</taxon>
        <taxon>Bacillota</taxon>
        <taxon>Bacilli</taxon>
        <taxon>Bacillales</taxon>
        <taxon>Bacillaceae</taxon>
        <taxon>Bacillus</taxon>
        <taxon>Bacillus cereus group</taxon>
    </lineage>
</organism>
<accession>A0A9W3SZC1</accession>
<dbReference type="RefSeq" id="WP_069356725.1">
    <property type="nucleotide sequence ID" value="NZ_CP015251.1"/>
</dbReference>
<reference evidence="6 7" key="1">
    <citation type="submission" date="2016-02" db="EMBL/GenBank/DDBJ databases">
        <title>Comparative analysis of three nematocidal Bacillus thuringiensis strains.</title>
        <authorList>
            <person name="Hollensteiner J."/>
            <person name="Kloesener M."/>
            <person name="Bunk B."/>
            <person name="Sproeer C."/>
            <person name="Rosenstiel P."/>
            <person name="Schulte-Iserlohe R."/>
            <person name="Schulenburg H."/>
            <person name="Liesegang H."/>
        </authorList>
    </citation>
    <scope>NUCLEOTIDE SEQUENCE [LARGE SCALE GENOMIC DNA]</scope>
    <source>
        <strain evidence="6 7">Bt18247</strain>
        <plasmid evidence="6 7">p174778</plasmid>
    </source>
</reference>
<dbReference type="PANTHER" id="PTHR30185:SF18">
    <property type="entry name" value="TRANSCRIPTIONAL REGULATOR MTLR"/>
    <property type="match status" value="1"/>
</dbReference>